<dbReference type="InParanoid" id="A0A3N1HLH6"/>
<dbReference type="PANTHER" id="PTHR30199">
    <property type="entry name" value="MFS FAMILY TRANSPORTER, PREDICTED SUBSTRATE BENZOATE"/>
    <property type="match status" value="1"/>
</dbReference>
<feature type="transmembrane region" description="Helical" evidence="1">
    <location>
        <begin position="94"/>
        <end position="114"/>
    </location>
</feature>
<feature type="transmembrane region" description="Helical" evidence="1">
    <location>
        <begin position="126"/>
        <end position="147"/>
    </location>
</feature>
<proteinExistence type="predicted"/>
<dbReference type="GO" id="GO:0042925">
    <property type="term" value="F:benzoate transmembrane transporter activity"/>
    <property type="evidence" value="ECO:0007669"/>
    <property type="project" value="InterPro"/>
</dbReference>
<dbReference type="EMBL" id="RJKN01000004">
    <property type="protein sequence ID" value="ROP43368.1"/>
    <property type="molecule type" value="Genomic_DNA"/>
</dbReference>
<feature type="transmembrane region" description="Helical" evidence="1">
    <location>
        <begin position="45"/>
        <end position="63"/>
    </location>
</feature>
<gene>
    <name evidence="2" type="ORF">EDC03_1973</name>
</gene>
<feature type="transmembrane region" description="Helical" evidence="1">
    <location>
        <begin position="322"/>
        <end position="343"/>
    </location>
</feature>
<feature type="transmembrane region" description="Helical" evidence="1">
    <location>
        <begin position="204"/>
        <end position="225"/>
    </location>
</feature>
<feature type="transmembrane region" description="Helical" evidence="1">
    <location>
        <begin position="70"/>
        <end position="88"/>
    </location>
</feature>
<keyword evidence="1" id="KW-1133">Transmembrane helix</keyword>
<reference evidence="2 3" key="1">
    <citation type="journal article" date="2015" name="Stand. Genomic Sci.">
        <title>Genomic Encyclopedia of Bacterial and Archaeal Type Strains, Phase III: the genomes of soil and plant-associated and newly described type strains.</title>
        <authorList>
            <person name="Whitman W.B."/>
            <person name="Woyke T."/>
            <person name="Klenk H.P."/>
            <person name="Zhou Y."/>
            <person name="Lilburn T.G."/>
            <person name="Beck B.J."/>
            <person name="De Vos P."/>
            <person name="Vandamme P."/>
            <person name="Eisen J.A."/>
            <person name="Garrity G."/>
            <person name="Hugenholtz P."/>
            <person name="Kyrpides N.C."/>
        </authorList>
    </citation>
    <scope>NUCLEOTIDE SEQUENCE [LARGE SCALE GENOMIC DNA]</scope>
    <source>
        <strain evidence="2 3">CECT 7306</strain>
    </source>
</reference>
<dbReference type="OrthoDB" id="9813854at2"/>
<name>A0A3N1HLH6_9ACTN</name>
<organism evidence="2 3">
    <name type="scientific">Pseudokineococcus lusitanus</name>
    <dbReference type="NCBI Taxonomy" id="763993"/>
    <lineage>
        <taxon>Bacteria</taxon>
        <taxon>Bacillati</taxon>
        <taxon>Actinomycetota</taxon>
        <taxon>Actinomycetes</taxon>
        <taxon>Kineosporiales</taxon>
        <taxon>Kineosporiaceae</taxon>
        <taxon>Pseudokineococcus</taxon>
    </lineage>
</organism>
<comment type="caution">
    <text evidence="2">The sequence shown here is derived from an EMBL/GenBank/DDBJ whole genome shotgun (WGS) entry which is preliminary data.</text>
</comment>
<protein>
    <submittedName>
        <fullName evidence="2">Benzoate membrane transport protein</fullName>
    </submittedName>
</protein>
<evidence type="ECO:0000256" key="1">
    <source>
        <dbReference type="SAM" id="Phobius"/>
    </source>
</evidence>
<dbReference type="AlphaFoldDB" id="A0A3N1HLH6"/>
<dbReference type="RefSeq" id="WP_158674259.1">
    <property type="nucleotide sequence ID" value="NZ_RJKN01000004.1"/>
</dbReference>
<feature type="transmembrane region" description="Helical" evidence="1">
    <location>
        <begin position="12"/>
        <end position="39"/>
    </location>
</feature>
<feature type="transmembrane region" description="Helical" evidence="1">
    <location>
        <begin position="291"/>
        <end position="315"/>
    </location>
</feature>
<feature type="transmembrane region" description="Helical" evidence="1">
    <location>
        <begin position="246"/>
        <end position="265"/>
    </location>
</feature>
<feature type="transmembrane region" description="Helical" evidence="1">
    <location>
        <begin position="355"/>
        <end position="381"/>
    </location>
</feature>
<accession>A0A3N1HLH6</accession>
<dbReference type="GO" id="GO:0005886">
    <property type="term" value="C:plasma membrane"/>
    <property type="evidence" value="ECO:0007669"/>
    <property type="project" value="TreeGrafter"/>
</dbReference>
<evidence type="ECO:0000313" key="3">
    <source>
        <dbReference type="Proteomes" id="UP000276232"/>
    </source>
</evidence>
<keyword evidence="3" id="KW-1185">Reference proteome</keyword>
<sequence length="403" mass="39054">MTGPRLADVSGQAVAAGVGAAVVGYAGSVAVVVAGLTAVGASPGQVATALLALGVGLGVTSVLLSATTRVPVAVVWSTPGLALLVGLGEVPGGLPGAVGALVAVGVALTLTGLVPALPRLLARLPAALTSAVLAGVLLPFCLTSATVLEDRPLEGAVLWVAWLAALRWAPRFAGPAVLAALLVVVAAGGGLGVAGGLALPVPEVVVPTFSVAALLQVALPVYLVTMAAQNLVGAAVLASYGYRPPVGAALVTTGAASALLAPLLAPTSNLAAITGALTAGPEASPDPARRWVAAASAGVAHVVLGLLAPVAAVVVTRAPADLVTAAAGLALLTTFAASTAAAVRDEGERLPSALVLLVTASGASVLGLGSAPLALLGGLVVRELLRRRRPRTPPGRHAAPRQE</sequence>
<evidence type="ECO:0000313" key="2">
    <source>
        <dbReference type="EMBL" id="ROP43368.1"/>
    </source>
</evidence>
<dbReference type="PANTHER" id="PTHR30199:SF0">
    <property type="entry name" value="INNER MEMBRANE PROTEIN YDCO"/>
    <property type="match status" value="1"/>
</dbReference>
<feature type="transmembrane region" description="Helical" evidence="1">
    <location>
        <begin position="153"/>
        <end position="169"/>
    </location>
</feature>
<keyword evidence="1" id="KW-0472">Membrane</keyword>
<dbReference type="InterPro" id="IPR004711">
    <property type="entry name" value="Benzoate_Transporter"/>
</dbReference>
<dbReference type="Pfam" id="PF03594">
    <property type="entry name" value="BenE"/>
    <property type="match status" value="1"/>
</dbReference>
<feature type="transmembrane region" description="Helical" evidence="1">
    <location>
        <begin position="176"/>
        <end position="198"/>
    </location>
</feature>
<keyword evidence="1" id="KW-0812">Transmembrane</keyword>
<dbReference type="Proteomes" id="UP000276232">
    <property type="component" value="Unassembled WGS sequence"/>
</dbReference>